<evidence type="ECO:0000256" key="4">
    <source>
        <dbReference type="ARBA" id="ARBA00022692"/>
    </source>
</evidence>
<keyword evidence="4 8" id="KW-0812">Transmembrane</keyword>
<feature type="transmembrane region" description="Helical" evidence="8">
    <location>
        <begin position="144"/>
        <end position="162"/>
    </location>
</feature>
<proteinExistence type="inferred from homology"/>
<feature type="transmembrane region" description="Helical" evidence="8">
    <location>
        <begin position="45"/>
        <end position="63"/>
    </location>
</feature>
<dbReference type="AlphaFoldDB" id="A0A9D1ZWQ5"/>
<feature type="transmembrane region" description="Helical" evidence="8">
    <location>
        <begin position="182"/>
        <end position="204"/>
    </location>
</feature>
<protein>
    <submittedName>
        <fullName evidence="9">ZIP family metal transporter</fullName>
    </submittedName>
</protein>
<feature type="transmembrane region" description="Helical" evidence="8">
    <location>
        <begin position="210"/>
        <end position="231"/>
    </location>
</feature>
<dbReference type="PANTHER" id="PTHR11040:SF211">
    <property type="entry name" value="ZINC TRANSPORTER ZIP11"/>
    <property type="match status" value="1"/>
</dbReference>
<gene>
    <name evidence="9" type="ORF">H9729_08000</name>
</gene>
<evidence type="ECO:0000256" key="6">
    <source>
        <dbReference type="ARBA" id="ARBA00022989"/>
    </source>
</evidence>
<feature type="transmembrane region" description="Helical" evidence="8">
    <location>
        <begin position="243"/>
        <end position="260"/>
    </location>
</feature>
<keyword evidence="5" id="KW-0862">Zinc</keyword>
<sequence length="261" mass="27287">MDWLIHLPVWVQALLATSFTYLMTALGASFVFLSKRLNRKVLNSMQGVAAGIMIAASFFSLLLPAKERLETEGRGVAVVALVLSLGFALGGVFIVLSNFFMSRSKAFSEEKTRGGALTFFAMTLHNIPEGFAVGVAFGTLTGEYSAWIAAVMLAVGIGIQNFPEGLCVAVPLRGQGMSAGKAFFFGQFSGLVEIAAGVLGAVAVGFVSGILPWALSFSAGAMIAVSCSELIPSCVIEGKASSVFGVTFGFALMMLLDVLLG</sequence>
<reference evidence="9" key="2">
    <citation type="submission" date="2021-04" db="EMBL/GenBank/DDBJ databases">
        <authorList>
            <person name="Gilroy R."/>
        </authorList>
    </citation>
    <scope>NUCLEOTIDE SEQUENCE</scope>
    <source>
        <strain evidence="9">1345</strain>
    </source>
</reference>
<feature type="transmembrane region" description="Helical" evidence="8">
    <location>
        <begin position="12"/>
        <end position="33"/>
    </location>
</feature>
<evidence type="ECO:0000256" key="2">
    <source>
        <dbReference type="ARBA" id="ARBA00006939"/>
    </source>
</evidence>
<keyword evidence="3" id="KW-1003">Cell membrane</keyword>
<dbReference type="GO" id="GO:0005385">
    <property type="term" value="F:zinc ion transmembrane transporter activity"/>
    <property type="evidence" value="ECO:0007669"/>
    <property type="project" value="TreeGrafter"/>
</dbReference>
<evidence type="ECO:0000256" key="1">
    <source>
        <dbReference type="ARBA" id="ARBA00004651"/>
    </source>
</evidence>
<dbReference type="Proteomes" id="UP000886750">
    <property type="component" value="Unassembled WGS sequence"/>
</dbReference>
<evidence type="ECO:0000256" key="7">
    <source>
        <dbReference type="ARBA" id="ARBA00023136"/>
    </source>
</evidence>
<comment type="caution">
    <text evidence="9">The sequence shown here is derived from an EMBL/GenBank/DDBJ whole genome shotgun (WGS) entry which is preliminary data.</text>
</comment>
<evidence type="ECO:0000256" key="3">
    <source>
        <dbReference type="ARBA" id="ARBA00022475"/>
    </source>
</evidence>
<feature type="transmembrane region" description="Helical" evidence="8">
    <location>
        <begin position="75"/>
        <end position="96"/>
    </location>
</feature>
<dbReference type="GO" id="GO:0005886">
    <property type="term" value="C:plasma membrane"/>
    <property type="evidence" value="ECO:0007669"/>
    <property type="project" value="UniProtKB-SubCell"/>
</dbReference>
<reference evidence="9" key="1">
    <citation type="journal article" date="2021" name="PeerJ">
        <title>Extensive microbial diversity within the chicken gut microbiome revealed by metagenomics and culture.</title>
        <authorList>
            <person name="Gilroy R."/>
            <person name="Ravi A."/>
            <person name="Getino M."/>
            <person name="Pursley I."/>
            <person name="Horton D.L."/>
            <person name="Alikhan N.F."/>
            <person name="Baker D."/>
            <person name="Gharbi K."/>
            <person name="Hall N."/>
            <person name="Watson M."/>
            <person name="Adriaenssens E.M."/>
            <person name="Foster-Nyarko E."/>
            <person name="Jarju S."/>
            <person name="Secka A."/>
            <person name="Antonio M."/>
            <person name="Oren A."/>
            <person name="Chaudhuri R.R."/>
            <person name="La Ragione R."/>
            <person name="Hildebrand F."/>
            <person name="Pallen M.J."/>
        </authorList>
    </citation>
    <scope>NUCLEOTIDE SEQUENCE</scope>
    <source>
        <strain evidence="9">1345</strain>
    </source>
</reference>
<evidence type="ECO:0000256" key="8">
    <source>
        <dbReference type="SAM" id="Phobius"/>
    </source>
</evidence>
<organism evidence="9 10">
    <name type="scientific">Candidatus Borkfalkia excrementigallinarum</name>
    <dbReference type="NCBI Taxonomy" id="2838506"/>
    <lineage>
        <taxon>Bacteria</taxon>
        <taxon>Bacillati</taxon>
        <taxon>Bacillota</taxon>
        <taxon>Clostridia</taxon>
        <taxon>Christensenellales</taxon>
        <taxon>Christensenellaceae</taxon>
        <taxon>Candidatus Borkfalkia</taxon>
    </lineage>
</organism>
<evidence type="ECO:0000313" key="9">
    <source>
        <dbReference type="EMBL" id="HIY97617.1"/>
    </source>
</evidence>
<evidence type="ECO:0000256" key="5">
    <source>
        <dbReference type="ARBA" id="ARBA00022833"/>
    </source>
</evidence>
<name>A0A9D1ZWQ5_9FIRM</name>
<dbReference type="EMBL" id="DXCQ01000074">
    <property type="protein sequence ID" value="HIY97617.1"/>
    <property type="molecule type" value="Genomic_DNA"/>
</dbReference>
<accession>A0A9D1ZWQ5</accession>
<comment type="subcellular location">
    <subcellularLocation>
        <location evidence="1">Cell membrane</location>
        <topology evidence="1">Multi-pass membrane protein</topology>
    </subcellularLocation>
</comment>
<feature type="transmembrane region" description="Helical" evidence="8">
    <location>
        <begin position="117"/>
        <end position="138"/>
    </location>
</feature>
<keyword evidence="7 8" id="KW-0472">Membrane</keyword>
<comment type="similarity">
    <text evidence="2">Belongs to the ZIP transporter (TC 2.A.5) family.</text>
</comment>
<dbReference type="PANTHER" id="PTHR11040">
    <property type="entry name" value="ZINC/IRON TRANSPORTER"/>
    <property type="match status" value="1"/>
</dbReference>
<dbReference type="InterPro" id="IPR003689">
    <property type="entry name" value="ZIP"/>
</dbReference>
<evidence type="ECO:0000313" key="10">
    <source>
        <dbReference type="Proteomes" id="UP000886750"/>
    </source>
</evidence>
<keyword evidence="6 8" id="KW-1133">Transmembrane helix</keyword>
<dbReference type="Pfam" id="PF02535">
    <property type="entry name" value="Zip"/>
    <property type="match status" value="1"/>
</dbReference>